<dbReference type="PANTHER" id="PTHR15104">
    <property type="entry name" value="DIHYDROPTERIDINE REDUCTASE"/>
    <property type="match status" value="1"/>
</dbReference>
<dbReference type="Proteomes" id="UP001372834">
    <property type="component" value="Unassembled WGS sequence"/>
</dbReference>
<proteinExistence type="inferred from homology"/>
<dbReference type="PROSITE" id="PS00061">
    <property type="entry name" value="ADH_SHORT"/>
    <property type="match status" value="1"/>
</dbReference>
<dbReference type="GO" id="GO:0006729">
    <property type="term" value="P:tetrahydrobiopterin biosynthetic process"/>
    <property type="evidence" value="ECO:0007669"/>
    <property type="project" value="UniProtKB-KW"/>
</dbReference>
<protein>
    <recommendedName>
        <fullName evidence="8">Dihydropteridine reductase</fullName>
        <ecNumber evidence="7">1.5.1.34</ecNumber>
    </recommendedName>
    <alternativeName>
        <fullName evidence="10">HDHPR</fullName>
    </alternativeName>
    <alternativeName>
        <fullName evidence="9">Quinoid dihydropteridine reductase</fullName>
    </alternativeName>
</protein>
<organism evidence="13 14">
    <name type="scientific">Polyplax serrata</name>
    <name type="common">Common mouse louse</name>
    <dbReference type="NCBI Taxonomy" id="468196"/>
    <lineage>
        <taxon>Eukaryota</taxon>
        <taxon>Metazoa</taxon>
        <taxon>Ecdysozoa</taxon>
        <taxon>Arthropoda</taxon>
        <taxon>Hexapoda</taxon>
        <taxon>Insecta</taxon>
        <taxon>Pterygota</taxon>
        <taxon>Neoptera</taxon>
        <taxon>Paraneoptera</taxon>
        <taxon>Psocodea</taxon>
        <taxon>Troctomorpha</taxon>
        <taxon>Phthiraptera</taxon>
        <taxon>Anoplura</taxon>
        <taxon>Polyplacidae</taxon>
        <taxon>Polyplax</taxon>
    </lineage>
</organism>
<dbReference type="EMBL" id="JAWJWE010000003">
    <property type="protein sequence ID" value="KAK6639229.1"/>
    <property type="molecule type" value="Genomic_DNA"/>
</dbReference>
<dbReference type="Gene3D" id="3.40.50.720">
    <property type="entry name" value="NAD(P)-binding Rossmann-like Domain"/>
    <property type="match status" value="1"/>
</dbReference>
<dbReference type="CDD" id="cd05334">
    <property type="entry name" value="DHPR_SDR_c_like"/>
    <property type="match status" value="1"/>
</dbReference>
<comment type="catalytic activity">
    <reaction evidence="12">
        <text>5,6,7,8-tetrahydropteridine + NAD(+) = 6,7-dihydropteridine + NADH + H(+)</text>
        <dbReference type="Rhea" id="RHEA:17869"/>
        <dbReference type="ChEBI" id="CHEBI:15378"/>
        <dbReference type="ChEBI" id="CHEBI:28889"/>
        <dbReference type="ChEBI" id="CHEBI:30156"/>
        <dbReference type="ChEBI" id="CHEBI:57540"/>
        <dbReference type="ChEBI" id="CHEBI:57945"/>
        <dbReference type="EC" id="1.5.1.34"/>
    </reaction>
    <physiologicalReaction direction="right-to-left" evidence="12">
        <dbReference type="Rhea" id="RHEA:17871"/>
    </physiologicalReaction>
</comment>
<sequence length="240" mass="25510">MSGVSNKMGKVIIYGGKGALGTVCVSYFKSKNWWVGSIDLKANDEADANVLVKPEESWGDQEKSVLTGVKNILNNERVDAVICVAGGWAGGNAASNDFLKNSELMWKQSVWSSTIAASIAVQHLKEGGLITLPGAKPALEGTPGMIGYGMAKAAVHHLTKSLGASESGLPQGCVALALLPITLDTPMNRKWMPKADTSKWTPLEFISELLFKWSLGNDRPANGSLVSLVTNNNVTQLQIA</sequence>
<comment type="similarity">
    <text evidence="1">Belongs to the short-chain dehydrogenases/reductases (SDR) family.</text>
</comment>
<evidence type="ECO:0000313" key="13">
    <source>
        <dbReference type="EMBL" id="KAK6639229.1"/>
    </source>
</evidence>
<gene>
    <name evidence="13" type="ORF">RUM43_007499</name>
</gene>
<evidence type="ECO:0000256" key="1">
    <source>
        <dbReference type="ARBA" id="ARBA00006484"/>
    </source>
</evidence>
<dbReference type="GO" id="GO:0004155">
    <property type="term" value="F:6,7-dihydropteridine reductase activity"/>
    <property type="evidence" value="ECO:0007669"/>
    <property type="project" value="UniProtKB-EC"/>
</dbReference>
<dbReference type="GO" id="GO:0070402">
    <property type="term" value="F:NADPH binding"/>
    <property type="evidence" value="ECO:0007669"/>
    <property type="project" value="TreeGrafter"/>
</dbReference>
<reference evidence="13 14" key="1">
    <citation type="submission" date="2023-10" db="EMBL/GenBank/DDBJ databases">
        <title>Genomes of two closely related lineages of the louse Polyplax serrata with different host specificities.</title>
        <authorList>
            <person name="Martinu J."/>
            <person name="Tarabai H."/>
            <person name="Stefka J."/>
            <person name="Hypsa V."/>
        </authorList>
    </citation>
    <scope>NUCLEOTIDE SEQUENCE [LARGE SCALE GENOMIC DNA]</scope>
    <source>
        <strain evidence="13">HR10_N</strain>
    </source>
</reference>
<dbReference type="InterPro" id="IPR020904">
    <property type="entry name" value="Sc_DH/Rdtase_CS"/>
</dbReference>
<evidence type="ECO:0000256" key="11">
    <source>
        <dbReference type="ARBA" id="ARBA00047429"/>
    </source>
</evidence>
<comment type="catalytic activity">
    <reaction evidence="11">
        <text>5,6,7,8-tetrahydropteridine + NADP(+) = 6,7-dihydropteridine + NADPH + H(+)</text>
        <dbReference type="Rhea" id="RHEA:17865"/>
        <dbReference type="ChEBI" id="CHEBI:15378"/>
        <dbReference type="ChEBI" id="CHEBI:28889"/>
        <dbReference type="ChEBI" id="CHEBI:30156"/>
        <dbReference type="ChEBI" id="CHEBI:57783"/>
        <dbReference type="ChEBI" id="CHEBI:58349"/>
        <dbReference type="EC" id="1.5.1.34"/>
    </reaction>
    <physiologicalReaction direction="right-to-left" evidence="11">
        <dbReference type="Rhea" id="RHEA:17867"/>
    </physiologicalReaction>
</comment>
<evidence type="ECO:0000256" key="9">
    <source>
        <dbReference type="ARBA" id="ARBA00041348"/>
    </source>
</evidence>
<keyword evidence="3" id="KW-0521">NADP</keyword>
<evidence type="ECO:0000256" key="3">
    <source>
        <dbReference type="ARBA" id="ARBA00022857"/>
    </source>
</evidence>
<evidence type="ECO:0000256" key="10">
    <source>
        <dbReference type="ARBA" id="ARBA00042518"/>
    </source>
</evidence>
<comment type="function">
    <text evidence="6">Catalyzes the conversion of quinonoid dihydrobiopterin into tetrahydrobiopterin.</text>
</comment>
<keyword evidence="4" id="KW-0560">Oxidoreductase</keyword>
<dbReference type="GO" id="GO:0006559">
    <property type="term" value="P:L-phenylalanine catabolic process"/>
    <property type="evidence" value="ECO:0007669"/>
    <property type="project" value="TreeGrafter"/>
</dbReference>
<evidence type="ECO:0000256" key="5">
    <source>
        <dbReference type="ARBA" id="ARBA00023007"/>
    </source>
</evidence>
<evidence type="ECO:0000256" key="2">
    <source>
        <dbReference type="ARBA" id="ARBA00011738"/>
    </source>
</evidence>
<name>A0AAN8S8Q0_POLSC</name>
<accession>A0AAN8S8Q0</accession>
<evidence type="ECO:0000313" key="14">
    <source>
        <dbReference type="Proteomes" id="UP001372834"/>
    </source>
</evidence>
<evidence type="ECO:0000256" key="8">
    <source>
        <dbReference type="ARBA" id="ARBA00039520"/>
    </source>
</evidence>
<comment type="caution">
    <text evidence="13">The sequence shown here is derived from an EMBL/GenBank/DDBJ whole genome shotgun (WGS) entry which is preliminary data.</text>
</comment>
<dbReference type="FunFam" id="3.40.50.720:FF:000157">
    <property type="entry name" value="Quinoid dihydropteridine reductase"/>
    <property type="match status" value="1"/>
</dbReference>
<dbReference type="GO" id="GO:0005737">
    <property type="term" value="C:cytoplasm"/>
    <property type="evidence" value="ECO:0007669"/>
    <property type="project" value="TreeGrafter"/>
</dbReference>
<dbReference type="GO" id="GO:0070404">
    <property type="term" value="F:NADH binding"/>
    <property type="evidence" value="ECO:0007669"/>
    <property type="project" value="TreeGrafter"/>
</dbReference>
<dbReference type="PANTHER" id="PTHR15104:SF0">
    <property type="entry name" value="DIHYDROPTERIDINE REDUCTASE"/>
    <property type="match status" value="1"/>
</dbReference>
<dbReference type="SUPFAM" id="SSF51735">
    <property type="entry name" value="NAD(P)-binding Rossmann-fold domains"/>
    <property type="match status" value="1"/>
</dbReference>
<dbReference type="AlphaFoldDB" id="A0AAN8S8Q0"/>
<dbReference type="EC" id="1.5.1.34" evidence="7"/>
<dbReference type="InterPro" id="IPR036291">
    <property type="entry name" value="NAD(P)-bd_dom_sf"/>
</dbReference>
<comment type="subunit">
    <text evidence="2">Homodimer.</text>
</comment>
<evidence type="ECO:0000256" key="6">
    <source>
        <dbReference type="ARBA" id="ARBA00037099"/>
    </source>
</evidence>
<evidence type="ECO:0000256" key="7">
    <source>
        <dbReference type="ARBA" id="ARBA00039153"/>
    </source>
</evidence>
<evidence type="ECO:0000256" key="4">
    <source>
        <dbReference type="ARBA" id="ARBA00023002"/>
    </source>
</evidence>
<keyword evidence="5" id="KW-0783">Tetrahydrobiopterin biosynthesis</keyword>
<evidence type="ECO:0000256" key="12">
    <source>
        <dbReference type="ARBA" id="ARBA00047536"/>
    </source>
</evidence>